<evidence type="ECO:0000313" key="2">
    <source>
        <dbReference type="Proteomes" id="UP000677913"/>
    </source>
</evidence>
<dbReference type="RefSeq" id="WP_211467884.1">
    <property type="nucleotide sequence ID" value="NZ_JAGSXH010000035.1"/>
</dbReference>
<sequence>MTDTITAGPAARWQTFLSRFYQYPNELSPNSETPRLNQFIDAAQRSISSDPPRPILLPARVAGATSYFGIAFDTNQSRTLRDLLRSHIGTTWTDFDGRSLPATTTDPLESAASVLAGDNHLIYRFNVAEETTTQVAHVLRALTSSLENNPPREARIAQPVGRLVGQFQDACVYGPESAARSAYALLAADHRITARNRLFLQTQLLASFQHWQELEDLPEYGNLLRLDQPSYVSDALARLAMSKLPDLPTQEEFKPIAVQFGSLIPSVAAIRSASGARYYTLWALDGGESVAALRRRLADAGWTPDPVIEHLTADRQTVDACPATIASPEEKREQVRRAIDSGRYDAAVDVLSTMPASTEDLPAVIESIGKTFTVKALALLERHRDVHGEQALRSAMGSTALPRFDIASSDIAQTLTGLFDGRLEPGERDQLAADVRERGVAAIRAEGGVDAAVTSIRNLAETRTAALALEPGLDTCIDLVRDLNASGGMSTQVRELSLCVLELWAYCDNSGDRHRAGRIVQLTSDLLENGLGRDAFDEVVEYLRAGWDSFHTDVDMPMNVEVLELLLAYMPSGASKLDAFARPLLTRIGDHNARRLPAAVLAVAIDIAPVFGTAIQLTERVSQELATAGTRRTTSLKIALYSLIESAADRAANLLRSRHPGLGVVVLTDTVATSALRNAAHSADLLVIMDKAATHSAVDTLRANRDARTIRYASGKGSTSLIEAAEQWLSEQ</sequence>
<gene>
    <name evidence="1" type="ORF">KGA66_12280</name>
</gene>
<comment type="caution">
    <text evidence="1">The sequence shown here is derived from an EMBL/GenBank/DDBJ whole genome shotgun (WGS) entry which is preliminary data.</text>
</comment>
<keyword evidence="2" id="KW-1185">Reference proteome</keyword>
<proteinExistence type="predicted"/>
<protein>
    <submittedName>
        <fullName evidence="1">Uncharacterized protein</fullName>
    </submittedName>
</protein>
<dbReference type="EMBL" id="JAGSXH010000035">
    <property type="protein sequence ID" value="MBS2963829.1"/>
    <property type="molecule type" value="Genomic_DNA"/>
</dbReference>
<accession>A0A8J7WQZ9</accession>
<name>A0A8J7WQZ9_9ACTN</name>
<evidence type="ECO:0000313" key="1">
    <source>
        <dbReference type="EMBL" id="MBS2963829.1"/>
    </source>
</evidence>
<dbReference type="Proteomes" id="UP000677913">
    <property type="component" value="Unassembled WGS sequence"/>
</dbReference>
<dbReference type="InterPro" id="IPR049807">
    <property type="entry name" value="DpdD-like"/>
</dbReference>
<organism evidence="1 2">
    <name type="scientific">Actinocrinis puniceicyclus</name>
    <dbReference type="NCBI Taxonomy" id="977794"/>
    <lineage>
        <taxon>Bacteria</taxon>
        <taxon>Bacillati</taxon>
        <taxon>Actinomycetota</taxon>
        <taxon>Actinomycetes</taxon>
        <taxon>Catenulisporales</taxon>
        <taxon>Actinospicaceae</taxon>
        <taxon>Actinocrinis</taxon>
    </lineage>
</organism>
<reference evidence="1" key="1">
    <citation type="submission" date="2021-04" db="EMBL/GenBank/DDBJ databases">
        <title>Genome based classification of Actinospica acidithermotolerans sp. nov., an actinobacterium isolated from an Indonesian hot spring.</title>
        <authorList>
            <person name="Kusuma A.B."/>
            <person name="Putra K.E."/>
            <person name="Nafisah S."/>
            <person name="Loh J."/>
            <person name="Nouioui I."/>
            <person name="Goodfellow M."/>
        </authorList>
    </citation>
    <scope>NUCLEOTIDE SEQUENCE</scope>
    <source>
        <strain evidence="1">DSM 45618</strain>
    </source>
</reference>
<dbReference type="NCBIfam" id="NF041061">
    <property type="entry name" value="DpdD"/>
    <property type="match status" value="1"/>
</dbReference>
<dbReference type="AlphaFoldDB" id="A0A8J7WQZ9"/>